<dbReference type="RefSeq" id="WP_143556655.1">
    <property type="nucleotide sequence ID" value="NZ_PDJG01000001.1"/>
</dbReference>
<reference evidence="1 2" key="1">
    <citation type="submission" date="2017-10" db="EMBL/GenBank/DDBJ databases">
        <title>Sequencing the genomes of 1000 actinobacteria strains.</title>
        <authorList>
            <person name="Klenk H.-P."/>
        </authorList>
    </citation>
    <scope>NUCLEOTIDE SEQUENCE [LARGE SCALE GENOMIC DNA]</scope>
    <source>
        <strain evidence="1 2">DSM 18966</strain>
    </source>
</reference>
<dbReference type="AlphaFoldDB" id="A0A2A9E117"/>
<dbReference type="Gene3D" id="2.70.98.70">
    <property type="match status" value="1"/>
</dbReference>
<organism evidence="1 2">
    <name type="scientific">Sanguibacter antarcticus</name>
    <dbReference type="NCBI Taxonomy" id="372484"/>
    <lineage>
        <taxon>Bacteria</taxon>
        <taxon>Bacillati</taxon>
        <taxon>Actinomycetota</taxon>
        <taxon>Actinomycetes</taxon>
        <taxon>Micrococcales</taxon>
        <taxon>Sanguibacteraceae</taxon>
        <taxon>Sanguibacter</taxon>
    </lineage>
</organism>
<sequence>MNSEELRGYVSAYRDFSPHGWKGGPDEAGSGFVVTLPNGYSFLIDASYFPVDWWKVYEYNHVTTRLWQRSLCYLPLLADHIDGWQIIQSMLRDFSALMTRAVDEPSILGMNSLDHSVALQLRSLCTLRAQLASFDTPDAIWVEEMDYLLKGLVCRLENLARSEGFRLVNNHGVMLGLALMHSRAVFSDIERSNQMVEEDDCWMMTALDEIVDSDGLVFENTPQYQRLYIDVIEQIVQVSGDLLGELDRVDAYDGRLKRVVSGYRHLLTADGTVPAIGDAQRTKDKKYQYLPGIFCSPLNGLYIRNAQRAQLVVTSGCRSHVHKQMDDTAIRLIVDDIDMLLDGGLINYDSHDAAAVAVRAQPGHSGLFFSRFDDRPCHWFYPAGMSARIEASIGRVTDPSGREVVSCRYVLEEMYEARREVAVRSAVDFVVTDRCWAPEPASQRFVLPPASCIEVSGQVVTVRSPIGPVLRIEALEGNKTVQWGITRVKVGLERTPVETWSLQRPVPPGGGPVVSRVSVFEPDGRALFEGGH</sequence>
<name>A0A2A9E117_9MICO</name>
<protein>
    <recommendedName>
        <fullName evidence="3">Heparinase II/III-like protein</fullName>
    </recommendedName>
</protein>
<evidence type="ECO:0000313" key="2">
    <source>
        <dbReference type="Proteomes" id="UP000225548"/>
    </source>
</evidence>
<dbReference type="EMBL" id="PDJG01000001">
    <property type="protein sequence ID" value="PFG32271.1"/>
    <property type="molecule type" value="Genomic_DNA"/>
</dbReference>
<gene>
    <name evidence="1" type="ORF">ATL42_0090</name>
</gene>
<dbReference type="Gene3D" id="1.50.10.100">
    <property type="entry name" value="Chondroitin AC/alginate lyase"/>
    <property type="match status" value="1"/>
</dbReference>
<accession>A0A2A9E117</accession>
<comment type="caution">
    <text evidence="1">The sequence shown here is derived from an EMBL/GenBank/DDBJ whole genome shotgun (WGS) entry which is preliminary data.</text>
</comment>
<keyword evidence="2" id="KW-1185">Reference proteome</keyword>
<evidence type="ECO:0000313" key="1">
    <source>
        <dbReference type="EMBL" id="PFG32271.1"/>
    </source>
</evidence>
<dbReference type="OrthoDB" id="4592556at2"/>
<dbReference type="Proteomes" id="UP000225548">
    <property type="component" value="Unassembled WGS sequence"/>
</dbReference>
<proteinExistence type="predicted"/>
<evidence type="ECO:0008006" key="3">
    <source>
        <dbReference type="Google" id="ProtNLM"/>
    </source>
</evidence>
<dbReference type="InterPro" id="IPR008929">
    <property type="entry name" value="Chondroitin_lyas"/>
</dbReference>